<organism evidence="3 4">
    <name type="scientific">Melioribacter roseus (strain DSM 23840 / JCM 17771 / VKM B-2668 / P3M-2)</name>
    <dbReference type="NCBI Taxonomy" id="1191523"/>
    <lineage>
        <taxon>Bacteria</taxon>
        <taxon>Pseudomonadati</taxon>
        <taxon>Ignavibacteriota</taxon>
        <taxon>Ignavibacteria</taxon>
        <taxon>Ignavibacteriales</taxon>
        <taxon>Melioribacteraceae</taxon>
        <taxon>Melioribacter</taxon>
    </lineage>
</organism>
<proteinExistence type="predicted"/>
<keyword evidence="4" id="KW-1185">Reference proteome</keyword>
<dbReference type="SMART" id="SM00448">
    <property type="entry name" value="REC"/>
    <property type="match status" value="1"/>
</dbReference>
<dbReference type="Gene3D" id="3.40.50.2300">
    <property type="match status" value="1"/>
</dbReference>
<dbReference type="AlphaFoldDB" id="I7A1J2"/>
<evidence type="ECO:0000313" key="3">
    <source>
        <dbReference type="EMBL" id="AFN73861.1"/>
    </source>
</evidence>
<dbReference type="RefSeq" id="WP_014855298.1">
    <property type="nucleotide sequence ID" value="NC_018178.1"/>
</dbReference>
<feature type="domain" description="Response regulatory" evidence="2">
    <location>
        <begin position="3"/>
        <end position="116"/>
    </location>
</feature>
<dbReference type="CDD" id="cd00156">
    <property type="entry name" value="REC"/>
    <property type="match status" value="1"/>
</dbReference>
<name>I7A1J2_MELRP</name>
<evidence type="ECO:0000259" key="2">
    <source>
        <dbReference type="PROSITE" id="PS50110"/>
    </source>
</evidence>
<dbReference type="Proteomes" id="UP000009011">
    <property type="component" value="Chromosome"/>
</dbReference>
<dbReference type="KEGG" id="mro:MROS_0618"/>
<sequence>MSYILLIDEDLNFRGLLKKFIEKKFMTKVVEVNSEKEALDKIDRRKPRMVFINTDADFGSGLDFLETLKSFEVPVIALTANNEREYIEKLISYRIEGCLLKTDVLSQLAERLERIFHRYEHLYV</sequence>
<dbReference type="eggNOG" id="COG0784">
    <property type="taxonomic scope" value="Bacteria"/>
</dbReference>
<accession>I7A1J2</accession>
<reference evidence="3 4" key="1">
    <citation type="journal article" date="2013" name="PLoS ONE">
        <title>Genomic analysis of Melioribacter roseus, facultatively anaerobic organotrophic bacterium representing a novel deep lineage within Bacteriodetes/Chlorobi group.</title>
        <authorList>
            <person name="Kadnikov V.V."/>
            <person name="Mardanov A.V."/>
            <person name="Podosokorskaya O.A."/>
            <person name="Gavrilov S.N."/>
            <person name="Kublanov I.V."/>
            <person name="Beletsky A.V."/>
            <person name="Bonch-Osmolovskaya E.A."/>
            <person name="Ravin N.V."/>
        </authorList>
    </citation>
    <scope>NUCLEOTIDE SEQUENCE [LARGE SCALE GENOMIC DNA]</scope>
    <source>
        <strain evidence="4">JCM 17771 / P3M-2</strain>
    </source>
</reference>
<dbReference type="STRING" id="1191523.MROS_0618"/>
<dbReference type="OrthoDB" id="2168082at2"/>
<evidence type="ECO:0000256" key="1">
    <source>
        <dbReference type="PROSITE-ProRule" id="PRU00169"/>
    </source>
</evidence>
<gene>
    <name evidence="3" type="ordered locus">MROS_0618</name>
</gene>
<dbReference type="PROSITE" id="PS50110">
    <property type="entry name" value="RESPONSE_REGULATORY"/>
    <property type="match status" value="1"/>
</dbReference>
<dbReference type="InterPro" id="IPR001789">
    <property type="entry name" value="Sig_transdc_resp-reg_receiver"/>
</dbReference>
<dbReference type="InterPro" id="IPR011006">
    <property type="entry name" value="CheY-like_superfamily"/>
</dbReference>
<dbReference type="Pfam" id="PF00072">
    <property type="entry name" value="Response_reg"/>
    <property type="match status" value="1"/>
</dbReference>
<dbReference type="SUPFAM" id="SSF52172">
    <property type="entry name" value="CheY-like"/>
    <property type="match status" value="1"/>
</dbReference>
<dbReference type="EMBL" id="CP003557">
    <property type="protein sequence ID" value="AFN73861.1"/>
    <property type="molecule type" value="Genomic_DNA"/>
</dbReference>
<evidence type="ECO:0000313" key="4">
    <source>
        <dbReference type="Proteomes" id="UP000009011"/>
    </source>
</evidence>
<comment type="caution">
    <text evidence="1">Lacks conserved residue(s) required for the propagation of feature annotation.</text>
</comment>
<protein>
    <submittedName>
        <fullName evidence="3">Response regulator domain-containing protein</fullName>
    </submittedName>
</protein>
<dbReference type="HOGENOM" id="CLU_2001170_0_0_10"/>
<dbReference type="GO" id="GO:0000160">
    <property type="term" value="P:phosphorelay signal transduction system"/>
    <property type="evidence" value="ECO:0007669"/>
    <property type="project" value="InterPro"/>
</dbReference>